<protein>
    <submittedName>
        <fullName evidence="1">Tail terminator</fullName>
    </submittedName>
</protein>
<dbReference type="EMBL" id="PP780467">
    <property type="protein sequence ID" value="XCD23603.1"/>
    <property type="molecule type" value="Genomic_DNA"/>
</dbReference>
<evidence type="ECO:0000313" key="1">
    <source>
        <dbReference type="EMBL" id="XCD23603.1"/>
    </source>
</evidence>
<proteinExistence type="predicted"/>
<reference evidence="1" key="2">
    <citation type="submission" date="2024-06" db="EMBL/GenBank/DDBJ databases">
        <title>Novel bacteriophage MK21 infecting Xanthomonas citri.</title>
        <authorList>
            <person name="Song S.-H."/>
            <person name="Lee A.H."/>
            <person name="Choi K.-M."/>
            <person name="Oh D."/>
            <person name="Park J.-G."/>
        </authorList>
    </citation>
    <scope>NUCLEOTIDE SEQUENCE</scope>
</reference>
<organism evidence="1">
    <name type="scientific">Xanthomonas phage MK21</name>
    <dbReference type="NCBI Taxonomy" id="3148942"/>
    <lineage>
        <taxon>Viruses</taxon>
        <taxon>Duplodnaviria</taxon>
        <taxon>Heunggongvirae</taxon>
        <taxon>Uroviricota</taxon>
        <taxon>Caudoviricetes</taxon>
    </lineage>
</organism>
<reference evidence="1" key="1">
    <citation type="submission" date="2024-05" db="EMBL/GenBank/DDBJ databases">
        <authorList>
            <person name="Kwon M."/>
            <person name="Moon K."/>
        </authorList>
    </citation>
    <scope>NUCLEOTIDE SEQUENCE</scope>
</reference>
<accession>A0AAU8BS47</accession>
<sequence>MTYGPILKQLLGPYFSGSVFPDTAPDVPGQDPYVIYQRVGGIPTYFTEGALADKANARVQLEVWSTSKQATYEAMVHIMRSVAAATDMEPLGQPIDNYEPALRIYGSCVDISMYYNLT</sequence>
<dbReference type="InterPro" id="IPR021508">
    <property type="entry name" value="Gp17-like"/>
</dbReference>
<name>A0AAU8BS47_9CAUD</name>
<dbReference type="Pfam" id="PF11367">
    <property type="entry name" value="Tail_completion_gp17"/>
    <property type="match status" value="1"/>
</dbReference>